<sequence length="187" mass="19926">MIVLLLRLYWEFFLVGLFSMGGGMATVPFLFDLSARTGWFTTADLTTMIAISEATPGPIGVNMATYVGYVSAGIPGSIIAPLGLVTPAVIIILLVSKILNTLWQNPKVKGLFYALRPASVGLIGAAAFSVCAVSLFSTEQGLVLHWPSILLFGIMLTAMNLPKLKELPSVFFIAVAAVVGIVFQMVD</sequence>
<evidence type="ECO:0000256" key="6">
    <source>
        <dbReference type="ARBA" id="ARBA00023136"/>
    </source>
</evidence>
<feature type="transmembrane region" description="Helical" evidence="7">
    <location>
        <begin position="168"/>
        <end position="186"/>
    </location>
</feature>
<dbReference type="PANTHER" id="PTHR43663">
    <property type="entry name" value="CHROMATE TRANSPORT PROTEIN-RELATED"/>
    <property type="match status" value="1"/>
</dbReference>
<evidence type="ECO:0000313" key="9">
    <source>
        <dbReference type="Proteomes" id="UP000260649"/>
    </source>
</evidence>
<dbReference type="Pfam" id="PF02417">
    <property type="entry name" value="Chromate_transp"/>
    <property type="match status" value="1"/>
</dbReference>
<keyword evidence="4 7" id="KW-0812">Transmembrane</keyword>
<dbReference type="AlphaFoldDB" id="A0A3E2B3M1"/>
<keyword evidence="3" id="KW-1003">Cell membrane</keyword>
<dbReference type="Proteomes" id="UP000260649">
    <property type="component" value="Unassembled WGS sequence"/>
</dbReference>
<keyword evidence="5 7" id="KW-1133">Transmembrane helix</keyword>
<dbReference type="GO" id="GO:0015109">
    <property type="term" value="F:chromate transmembrane transporter activity"/>
    <property type="evidence" value="ECO:0007669"/>
    <property type="project" value="InterPro"/>
</dbReference>
<evidence type="ECO:0000313" key="8">
    <source>
        <dbReference type="EMBL" id="RFT06566.1"/>
    </source>
</evidence>
<comment type="caution">
    <text evidence="8">The sequence shown here is derived from an EMBL/GenBank/DDBJ whole genome shotgun (WGS) entry which is preliminary data.</text>
</comment>
<evidence type="ECO:0000256" key="2">
    <source>
        <dbReference type="ARBA" id="ARBA00005262"/>
    </source>
</evidence>
<dbReference type="InterPro" id="IPR052518">
    <property type="entry name" value="CHR_Transporter"/>
</dbReference>
<dbReference type="GO" id="GO:0005886">
    <property type="term" value="C:plasma membrane"/>
    <property type="evidence" value="ECO:0007669"/>
    <property type="project" value="UniProtKB-SubCell"/>
</dbReference>
<comment type="similarity">
    <text evidence="2">Belongs to the chromate ion transporter (CHR) (TC 2.A.51) family.</text>
</comment>
<reference evidence="8 9" key="1">
    <citation type="submission" date="2018-07" db="EMBL/GenBank/DDBJ databases">
        <title>GABA Modulating Bacteria of the Human Gut Microbiota.</title>
        <authorList>
            <person name="Strandwitz P."/>
            <person name="Kim K.H."/>
            <person name="Terekhova D."/>
            <person name="Liu J.K."/>
            <person name="Sharma A."/>
            <person name="Levering J."/>
            <person name="Mcdonald D."/>
            <person name="Dietrich D."/>
            <person name="Ramadhar T.R."/>
            <person name="Lekbua A."/>
            <person name="Mroue N."/>
            <person name="Liston C."/>
            <person name="Stewart E.J."/>
            <person name="Dubin M.J."/>
            <person name="Zengler K."/>
            <person name="Knight R."/>
            <person name="Gilbert J.A."/>
            <person name="Clardy J."/>
            <person name="Lewis K."/>
        </authorList>
    </citation>
    <scope>NUCLEOTIDE SEQUENCE [LARGE SCALE GENOMIC DNA]</scope>
    <source>
        <strain evidence="8 9">KLE1738</strain>
    </source>
</reference>
<evidence type="ECO:0000256" key="4">
    <source>
        <dbReference type="ARBA" id="ARBA00022692"/>
    </source>
</evidence>
<dbReference type="PANTHER" id="PTHR43663:SF1">
    <property type="entry name" value="CHROMATE TRANSPORTER"/>
    <property type="match status" value="1"/>
</dbReference>
<organism evidence="8 9">
    <name type="scientific">Evtepia gabavorous</name>
    <dbReference type="NCBI Taxonomy" id="2211183"/>
    <lineage>
        <taxon>Bacteria</taxon>
        <taxon>Bacillati</taxon>
        <taxon>Bacillota</taxon>
        <taxon>Clostridia</taxon>
        <taxon>Eubacteriales</taxon>
        <taxon>Evtepia</taxon>
    </lineage>
</organism>
<dbReference type="EMBL" id="QQRQ01000009">
    <property type="protein sequence ID" value="RFT06566.1"/>
    <property type="molecule type" value="Genomic_DNA"/>
</dbReference>
<evidence type="ECO:0000256" key="3">
    <source>
        <dbReference type="ARBA" id="ARBA00022475"/>
    </source>
</evidence>
<gene>
    <name evidence="8" type="ORF">DV520_07175</name>
</gene>
<dbReference type="GeneID" id="97995509"/>
<comment type="subcellular location">
    <subcellularLocation>
        <location evidence="1">Cell membrane</location>
        <topology evidence="1">Multi-pass membrane protein</topology>
    </subcellularLocation>
</comment>
<evidence type="ECO:0000256" key="7">
    <source>
        <dbReference type="SAM" id="Phobius"/>
    </source>
</evidence>
<evidence type="ECO:0000256" key="5">
    <source>
        <dbReference type="ARBA" id="ARBA00022989"/>
    </source>
</evidence>
<dbReference type="OrthoDB" id="9788907at2"/>
<feature type="transmembrane region" description="Helical" evidence="7">
    <location>
        <begin position="111"/>
        <end position="136"/>
    </location>
</feature>
<accession>A0A3E2B3M1</accession>
<feature type="transmembrane region" description="Helical" evidence="7">
    <location>
        <begin position="78"/>
        <end position="99"/>
    </location>
</feature>
<proteinExistence type="inferred from homology"/>
<keyword evidence="6 7" id="KW-0472">Membrane</keyword>
<feature type="transmembrane region" description="Helical" evidence="7">
    <location>
        <begin position="142"/>
        <end position="161"/>
    </location>
</feature>
<protein>
    <submittedName>
        <fullName evidence="8">Chromate transporter</fullName>
    </submittedName>
</protein>
<evidence type="ECO:0000256" key="1">
    <source>
        <dbReference type="ARBA" id="ARBA00004651"/>
    </source>
</evidence>
<name>A0A3E2B3M1_9FIRM</name>
<keyword evidence="9" id="KW-1185">Reference proteome</keyword>
<feature type="transmembrane region" description="Helical" evidence="7">
    <location>
        <begin position="12"/>
        <end position="31"/>
    </location>
</feature>
<dbReference type="InterPro" id="IPR003370">
    <property type="entry name" value="Chromate_transpt"/>
</dbReference>
<dbReference type="RefSeq" id="WP_117142283.1">
    <property type="nucleotide sequence ID" value="NZ_CAKXKJ010000015.1"/>
</dbReference>